<dbReference type="SUPFAM" id="SSF53474">
    <property type="entry name" value="alpha/beta-Hydrolases"/>
    <property type="match status" value="1"/>
</dbReference>
<protein>
    <recommendedName>
        <fullName evidence="3">Acyl-protein thioesterase 1</fullName>
        <ecNumber evidence="2">3.1.2.22</ecNumber>
    </recommendedName>
    <alternativeName>
        <fullName evidence="8">Palmitoyl-protein hydrolase</fullName>
    </alternativeName>
</protein>
<dbReference type="GO" id="GO:0008474">
    <property type="term" value="F:palmitoyl-(protein) hydrolase activity"/>
    <property type="evidence" value="ECO:0007669"/>
    <property type="project" value="UniProtKB-EC"/>
</dbReference>
<feature type="domain" description="Phospholipase/carboxylesterase/thioesterase" evidence="11">
    <location>
        <begin position="56"/>
        <end position="258"/>
    </location>
</feature>
<dbReference type="GeneID" id="28974467"/>
<evidence type="ECO:0000256" key="7">
    <source>
        <dbReference type="ARBA" id="ARBA00029392"/>
    </source>
</evidence>
<dbReference type="EC" id="3.1.2.22" evidence="2"/>
<dbReference type="InterPro" id="IPR003140">
    <property type="entry name" value="PLipase/COase/thioEstase"/>
</dbReference>
<evidence type="ECO:0000256" key="4">
    <source>
        <dbReference type="ARBA" id="ARBA00022487"/>
    </source>
</evidence>
<evidence type="ECO:0000313" key="12">
    <source>
        <dbReference type="EMBL" id="KPV76975.1"/>
    </source>
</evidence>
<dbReference type="RefSeq" id="XP_018273024.1">
    <property type="nucleotide sequence ID" value="XM_018414019.1"/>
</dbReference>
<dbReference type="OrthoDB" id="2418081at2759"/>
<reference evidence="12 13" key="1">
    <citation type="journal article" date="2015" name="Front. Microbiol.">
        <title>Genome sequence of the plant growth promoting endophytic yeast Rhodotorula graminis WP1.</title>
        <authorList>
            <person name="Firrincieli A."/>
            <person name="Otillar R."/>
            <person name="Salamov A."/>
            <person name="Schmutz J."/>
            <person name="Khan Z."/>
            <person name="Redman R.S."/>
            <person name="Fleck N.D."/>
            <person name="Lindquist E."/>
            <person name="Grigoriev I.V."/>
            <person name="Doty S.L."/>
        </authorList>
    </citation>
    <scope>NUCLEOTIDE SEQUENCE [LARGE SCALE GENOMIC DNA]</scope>
    <source>
        <strain evidence="12 13">WP1</strain>
    </source>
</reference>
<gene>
    <name evidence="12" type="ORF">RHOBADRAFT_42188</name>
</gene>
<evidence type="ECO:0000256" key="10">
    <source>
        <dbReference type="SAM" id="Phobius"/>
    </source>
</evidence>
<dbReference type="InterPro" id="IPR050565">
    <property type="entry name" value="LYPA1-2/EST-like"/>
</dbReference>
<accession>A0A194S934</accession>
<proteinExistence type="inferred from homology"/>
<comment type="function">
    <text evidence="7">Hydrolyzes fatty acids from S-acylated cysteine residues in proteins with a strong preference for palmitoylated G-alpha proteins over other acyl substrates. Mediates the deacylation of G-alpha proteins such as GPA1 in vivo, but has weak or no activity toward palmitoylated Ras proteins. Has weak lysophospholipase activity in vitro; however such activity may not exist in vivo.</text>
</comment>
<evidence type="ECO:0000256" key="6">
    <source>
        <dbReference type="ARBA" id="ARBA00022832"/>
    </source>
</evidence>
<keyword evidence="13" id="KW-1185">Reference proteome</keyword>
<feature type="transmembrane region" description="Helical" evidence="10">
    <location>
        <begin position="13"/>
        <end position="31"/>
    </location>
</feature>
<keyword evidence="4" id="KW-0719">Serine esterase</keyword>
<keyword evidence="5" id="KW-0378">Hydrolase</keyword>
<dbReference type="GO" id="GO:0052689">
    <property type="term" value="F:carboxylic ester hydrolase activity"/>
    <property type="evidence" value="ECO:0007669"/>
    <property type="project" value="UniProtKB-KW"/>
</dbReference>
<dbReference type="EMBL" id="KQ474075">
    <property type="protein sequence ID" value="KPV76975.1"/>
    <property type="molecule type" value="Genomic_DNA"/>
</dbReference>
<keyword evidence="10" id="KW-0812">Transmembrane</keyword>
<evidence type="ECO:0000256" key="5">
    <source>
        <dbReference type="ARBA" id="ARBA00022801"/>
    </source>
</evidence>
<dbReference type="InterPro" id="IPR029058">
    <property type="entry name" value="AB_hydrolase_fold"/>
</dbReference>
<dbReference type="GO" id="GO:0006631">
    <property type="term" value="P:fatty acid metabolic process"/>
    <property type="evidence" value="ECO:0007669"/>
    <property type="project" value="UniProtKB-KW"/>
</dbReference>
<dbReference type="Gene3D" id="3.40.50.1820">
    <property type="entry name" value="alpha/beta hydrolase"/>
    <property type="match status" value="1"/>
</dbReference>
<dbReference type="Proteomes" id="UP000053890">
    <property type="component" value="Unassembled WGS sequence"/>
</dbReference>
<evidence type="ECO:0000259" key="11">
    <source>
        <dbReference type="Pfam" id="PF02230"/>
    </source>
</evidence>
<keyword evidence="10" id="KW-0472">Membrane</keyword>
<evidence type="ECO:0000256" key="9">
    <source>
        <dbReference type="ARBA" id="ARBA00047337"/>
    </source>
</evidence>
<organism evidence="12 13">
    <name type="scientific">Rhodotorula graminis (strain WP1)</name>
    <dbReference type="NCBI Taxonomy" id="578459"/>
    <lineage>
        <taxon>Eukaryota</taxon>
        <taxon>Fungi</taxon>
        <taxon>Dikarya</taxon>
        <taxon>Basidiomycota</taxon>
        <taxon>Pucciniomycotina</taxon>
        <taxon>Microbotryomycetes</taxon>
        <taxon>Sporidiobolales</taxon>
        <taxon>Sporidiobolaceae</taxon>
        <taxon>Rhodotorula</taxon>
    </lineage>
</organism>
<dbReference type="Pfam" id="PF02230">
    <property type="entry name" value="Abhydrolase_2"/>
    <property type="match status" value="1"/>
</dbReference>
<keyword evidence="10" id="KW-1133">Transmembrane helix</keyword>
<dbReference type="PANTHER" id="PTHR10655:SF17">
    <property type="entry name" value="LYSOPHOSPHOLIPASE-LIKE PROTEIN 1"/>
    <property type="match status" value="1"/>
</dbReference>
<evidence type="ECO:0000256" key="8">
    <source>
        <dbReference type="ARBA" id="ARBA00031195"/>
    </source>
</evidence>
<evidence type="ECO:0000256" key="1">
    <source>
        <dbReference type="ARBA" id="ARBA00006499"/>
    </source>
</evidence>
<dbReference type="AlphaFoldDB" id="A0A194S934"/>
<dbReference type="GO" id="GO:0005737">
    <property type="term" value="C:cytoplasm"/>
    <property type="evidence" value="ECO:0007669"/>
    <property type="project" value="TreeGrafter"/>
</dbReference>
<keyword evidence="6" id="KW-0276">Fatty acid metabolism</keyword>
<evidence type="ECO:0000256" key="3">
    <source>
        <dbReference type="ARBA" id="ARBA00014923"/>
    </source>
</evidence>
<keyword evidence="6" id="KW-0443">Lipid metabolism</keyword>
<evidence type="ECO:0000256" key="2">
    <source>
        <dbReference type="ARBA" id="ARBA00012423"/>
    </source>
</evidence>
<dbReference type="PANTHER" id="PTHR10655">
    <property type="entry name" value="LYSOPHOSPHOLIPASE-RELATED"/>
    <property type="match status" value="1"/>
</dbReference>
<comment type="similarity">
    <text evidence="1">Belongs to the AB hydrolase superfamily. AB hydrolase 2 family.</text>
</comment>
<comment type="catalytic activity">
    <reaction evidence="9">
        <text>S-hexadecanoyl-L-cysteinyl-[protein] + H2O = L-cysteinyl-[protein] + hexadecanoate + H(+)</text>
        <dbReference type="Rhea" id="RHEA:19233"/>
        <dbReference type="Rhea" id="RHEA-COMP:10131"/>
        <dbReference type="Rhea" id="RHEA-COMP:11032"/>
        <dbReference type="ChEBI" id="CHEBI:7896"/>
        <dbReference type="ChEBI" id="CHEBI:15377"/>
        <dbReference type="ChEBI" id="CHEBI:15378"/>
        <dbReference type="ChEBI" id="CHEBI:29950"/>
        <dbReference type="ChEBI" id="CHEBI:74151"/>
        <dbReference type="EC" id="3.1.2.22"/>
    </reaction>
</comment>
<evidence type="ECO:0000313" key="13">
    <source>
        <dbReference type="Proteomes" id="UP000053890"/>
    </source>
</evidence>
<dbReference type="STRING" id="578459.A0A194S934"/>
<sequence length="269" mass="29639">MNDRQDVNVPMRWVVRALFALLAVYAVMAWFRPMLGAEVQLAANVPGSYVEVLGIGRHSASAIFVHGLGSNAAQNIPLVSRLRQKLFQVSFILPSADPLPLSAFDGAYHSAWFDVADLQPAMDAPLPTREDEEGIKKAVDRIHGLVQKELDKGIEPHRIVLGGFSQGCATALLAAIASKEKLGGVICLSGWLPLSYKIAKVGPRKRHPMQAEHAHNMPVFWGHGAADPTVHYLWAEQSLDLLADMGFRDIEAHTYDDLEKWLERILPPT</sequence>
<name>A0A194S934_RHOGW</name>
<dbReference type="OMA" id="HESANYE"/>